<sequence>TYQTTVGGDPRDLTFMEYELLRFFVEHQGRVWSRDQILERVWGYDYFGGARTVDVHVRRLRAKLGEERSSWITTVRSVGYRFG</sequence>
<proteinExistence type="predicted"/>
<dbReference type="CDD" id="cd00383">
    <property type="entry name" value="trans_reg_C"/>
    <property type="match status" value="1"/>
</dbReference>
<dbReference type="GO" id="GO:0000156">
    <property type="term" value="F:phosphorelay response regulator activity"/>
    <property type="evidence" value="ECO:0007669"/>
    <property type="project" value="TreeGrafter"/>
</dbReference>
<dbReference type="InterPro" id="IPR001867">
    <property type="entry name" value="OmpR/PhoB-type_DNA-bd"/>
</dbReference>
<evidence type="ECO:0000313" key="3">
    <source>
        <dbReference type="EMBL" id="VAV96831.1"/>
    </source>
</evidence>
<name>A0A3B0S0R4_9ZZZZ</name>
<dbReference type="AlphaFoldDB" id="A0A3B0S0R4"/>
<dbReference type="SUPFAM" id="SSF46894">
    <property type="entry name" value="C-terminal effector domain of the bipartite response regulators"/>
    <property type="match status" value="1"/>
</dbReference>
<feature type="non-terminal residue" evidence="3">
    <location>
        <position position="1"/>
    </location>
</feature>
<keyword evidence="1" id="KW-0238">DNA-binding</keyword>
<protein>
    <submittedName>
        <fullName evidence="3">Phosphate regulon transcriptional regulatory protein PhoB (SphR)</fullName>
    </submittedName>
</protein>
<dbReference type="GO" id="GO:0000976">
    <property type="term" value="F:transcription cis-regulatory region binding"/>
    <property type="evidence" value="ECO:0007669"/>
    <property type="project" value="TreeGrafter"/>
</dbReference>
<dbReference type="GO" id="GO:0005829">
    <property type="term" value="C:cytosol"/>
    <property type="evidence" value="ECO:0007669"/>
    <property type="project" value="TreeGrafter"/>
</dbReference>
<dbReference type="GO" id="GO:0006355">
    <property type="term" value="P:regulation of DNA-templated transcription"/>
    <property type="evidence" value="ECO:0007669"/>
    <property type="project" value="InterPro"/>
</dbReference>
<reference evidence="3" key="1">
    <citation type="submission" date="2018-06" db="EMBL/GenBank/DDBJ databases">
        <authorList>
            <person name="Zhirakovskaya E."/>
        </authorList>
    </citation>
    <scope>NUCLEOTIDE SEQUENCE</scope>
</reference>
<dbReference type="Gene3D" id="1.10.10.10">
    <property type="entry name" value="Winged helix-like DNA-binding domain superfamily/Winged helix DNA-binding domain"/>
    <property type="match status" value="1"/>
</dbReference>
<organism evidence="3">
    <name type="scientific">hydrothermal vent metagenome</name>
    <dbReference type="NCBI Taxonomy" id="652676"/>
    <lineage>
        <taxon>unclassified sequences</taxon>
        <taxon>metagenomes</taxon>
        <taxon>ecological metagenomes</taxon>
    </lineage>
</organism>
<evidence type="ECO:0000256" key="1">
    <source>
        <dbReference type="ARBA" id="ARBA00023125"/>
    </source>
</evidence>
<evidence type="ECO:0000259" key="2">
    <source>
        <dbReference type="PROSITE" id="PS51755"/>
    </source>
</evidence>
<dbReference type="InterPro" id="IPR039420">
    <property type="entry name" value="WalR-like"/>
</dbReference>
<accession>A0A3B0S0R4</accession>
<dbReference type="PROSITE" id="PS51755">
    <property type="entry name" value="OMPR_PHOB"/>
    <property type="match status" value="1"/>
</dbReference>
<dbReference type="SMART" id="SM00862">
    <property type="entry name" value="Trans_reg_C"/>
    <property type="match status" value="1"/>
</dbReference>
<dbReference type="PANTHER" id="PTHR48111">
    <property type="entry name" value="REGULATOR OF RPOS"/>
    <property type="match status" value="1"/>
</dbReference>
<dbReference type="GO" id="GO:0032993">
    <property type="term" value="C:protein-DNA complex"/>
    <property type="evidence" value="ECO:0007669"/>
    <property type="project" value="TreeGrafter"/>
</dbReference>
<dbReference type="Pfam" id="PF00486">
    <property type="entry name" value="Trans_reg_C"/>
    <property type="match status" value="1"/>
</dbReference>
<dbReference type="PANTHER" id="PTHR48111:SF16">
    <property type="entry name" value="TRANSCRIPTIONAL REGULATORY PROTEIN GLNR"/>
    <property type="match status" value="1"/>
</dbReference>
<dbReference type="InterPro" id="IPR016032">
    <property type="entry name" value="Sig_transdc_resp-reg_C-effctor"/>
</dbReference>
<dbReference type="EMBL" id="UOEK01000107">
    <property type="protein sequence ID" value="VAV96831.1"/>
    <property type="molecule type" value="Genomic_DNA"/>
</dbReference>
<dbReference type="InterPro" id="IPR036388">
    <property type="entry name" value="WH-like_DNA-bd_sf"/>
</dbReference>
<gene>
    <name evidence="3" type="ORF">MNBD_ACTINO02-3280</name>
</gene>
<feature type="domain" description="OmpR/PhoB-type" evidence="2">
    <location>
        <begin position="1"/>
        <end position="83"/>
    </location>
</feature>